<protein>
    <submittedName>
        <fullName evidence="1">Uncharacterized protein</fullName>
    </submittedName>
</protein>
<dbReference type="Proteomes" id="UP000050381">
    <property type="component" value="Unassembled WGS sequence"/>
</dbReference>
<evidence type="ECO:0000313" key="1">
    <source>
        <dbReference type="EMBL" id="KPX00256.1"/>
    </source>
</evidence>
<reference evidence="1 2" key="1">
    <citation type="submission" date="2015-09" db="EMBL/GenBank/DDBJ databases">
        <title>Genome announcement of multiple Pseudomonas syringae strains.</title>
        <authorList>
            <person name="Thakur S."/>
            <person name="Wang P.W."/>
            <person name="Gong Y."/>
            <person name="Weir B.S."/>
            <person name="Guttman D.S."/>
        </authorList>
    </citation>
    <scope>NUCLEOTIDE SEQUENCE [LARGE SCALE GENOMIC DNA]</scope>
    <source>
        <strain evidence="1 2">ICMP9419</strain>
    </source>
</reference>
<name>A0A0P9N5K1_PSESX</name>
<organism evidence="1 2">
    <name type="scientific">Pseudomonas syringae pv. castaneae</name>
    <dbReference type="NCBI Taxonomy" id="264450"/>
    <lineage>
        <taxon>Bacteria</taxon>
        <taxon>Pseudomonadati</taxon>
        <taxon>Pseudomonadota</taxon>
        <taxon>Gammaproteobacteria</taxon>
        <taxon>Pseudomonadales</taxon>
        <taxon>Pseudomonadaceae</taxon>
        <taxon>Pseudomonas</taxon>
        <taxon>Pseudomonas syringae</taxon>
    </lineage>
</organism>
<dbReference type="EMBL" id="LJQD01000020">
    <property type="protein sequence ID" value="KPX00256.1"/>
    <property type="molecule type" value="Genomic_DNA"/>
</dbReference>
<evidence type="ECO:0000313" key="2">
    <source>
        <dbReference type="Proteomes" id="UP000050381"/>
    </source>
</evidence>
<comment type="caution">
    <text evidence="1">The sequence shown here is derived from an EMBL/GenBank/DDBJ whole genome shotgun (WGS) entry which is preliminary data.</text>
</comment>
<gene>
    <name evidence="1" type="ORF">ALO79_04997</name>
</gene>
<proteinExistence type="predicted"/>
<sequence length="30" mass="3282">MGNGENNSLEKGGHVNKTQSVVDMLFIYAK</sequence>
<accession>A0A0P9N5K1</accession>
<dbReference type="AlphaFoldDB" id="A0A0P9N5K1"/>
<dbReference type="PATRIC" id="fig|264450.4.peg.5918"/>